<dbReference type="OrthoDB" id="9776544at2"/>
<feature type="domain" description="GFO/IDH/MocA-like oxidoreductase" evidence="4">
    <location>
        <begin position="140"/>
        <end position="272"/>
    </location>
</feature>
<dbReference type="InterPro" id="IPR055170">
    <property type="entry name" value="GFO_IDH_MocA-like_dom"/>
</dbReference>
<reference evidence="5 6" key="1">
    <citation type="submission" date="2017-09" db="EMBL/GenBank/DDBJ databases">
        <authorList>
            <person name="Ehlers B."/>
            <person name="Leendertz F.H."/>
        </authorList>
    </citation>
    <scope>NUCLEOTIDE SEQUENCE [LARGE SCALE GENOMIC DNA]</scope>
    <source>
        <strain evidence="5 6">CGMCC 1.05381</strain>
    </source>
</reference>
<protein>
    <submittedName>
        <fullName evidence="5">Predicted dehydrogenase</fullName>
    </submittedName>
</protein>
<keyword evidence="1" id="KW-0560">Oxidoreductase</keyword>
<dbReference type="InterPro" id="IPR050463">
    <property type="entry name" value="Gfo/Idh/MocA_oxidrdct_glycsds"/>
</dbReference>
<dbReference type="Pfam" id="PF22725">
    <property type="entry name" value="GFO_IDH_MocA_C3"/>
    <property type="match status" value="1"/>
</dbReference>
<sequence>MTGDAGTRTGRVGVGIIGAGNISTQYLDNLTTFPDVNVVFIADIDPARAKEQAEKYGVAGSGSTEELLAHDDIEIVVNLTIPAAHVEVAMLALAAGKHVWTEKPFALDRQSGKALLAEAAGRGLRVSTAPDTFLGAGLQAGKRLIESGSIGAPLTALALFQSPGPESWHPNPDFFYVRGGGPLFDMGPYYLTTLVQNLGPVKRVAATSSVSKQSRVIGSGGRAGEQIPVEVATHISALIQFEGGASAQCIFSFQSSLPRTGLVEFAGADGTLVFPDPNMFEGDLLLWADGATQAEIIPTTSAVGRGTGVVELARAIRAGVPERASGEQGYHVLDVMVSMIEAAESGEFVTVESTVGAAVSLPEGWDPRTATL</sequence>
<dbReference type="PANTHER" id="PTHR43818:SF11">
    <property type="entry name" value="BCDNA.GH03377"/>
    <property type="match status" value="1"/>
</dbReference>
<dbReference type="SUPFAM" id="SSF51735">
    <property type="entry name" value="NAD(P)-binding Rossmann-fold domains"/>
    <property type="match status" value="1"/>
</dbReference>
<dbReference type="GO" id="GO:0000166">
    <property type="term" value="F:nucleotide binding"/>
    <property type="evidence" value="ECO:0007669"/>
    <property type="project" value="InterPro"/>
</dbReference>
<dbReference type="Gene3D" id="3.40.50.720">
    <property type="entry name" value="NAD(P)-binding Rossmann-like Domain"/>
    <property type="match status" value="1"/>
</dbReference>
<evidence type="ECO:0000256" key="2">
    <source>
        <dbReference type="ARBA" id="ARBA00023027"/>
    </source>
</evidence>
<evidence type="ECO:0000259" key="4">
    <source>
        <dbReference type="Pfam" id="PF22725"/>
    </source>
</evidence>
<keyword evidence="2" id="KW-0520">NAD</keyword>
<gene>
    <name evidence="5" type="ORF">SAMN06296378_1167</name>
</gene>
<dbReference type="RefSeq" id="WP_097060288.1">
    <property type="nucleotide sequence ID" value="NZ_BMLC01000001.1"/>
</dbReference>
<evidence type="ECO:0000259" key="3">
    <source>
        <dbReference type="Pfam" id="PF01408"/>
    </source>
</evidence>
<dbReference type="InterPro" id="IPR036291">
    <property type="entry name" value="NAD(P)-bd_dom_sf"/>
</dbReference>
<proteinExistence type="predicted"/>
<evidence type="ECO:0000256" key="1">
    <source>
        <dbReference type="ARBA" id="ARBA00023002"/>
    </source>
</evidence>
<dbReference type="SUPFAM" id="SSF55347">
    <property type="entry name" value="Glyceraldehyde-3-phosphate dehydrogenase-like, C-terminal domain"/>
    <property type="match status" value="1"/>
</dbReference>
<dbReference type="GO" id="GO:0016491">
    <property type="term" value="F:oxidoreductase activity"/>
    <property type="evidence" value="ECO:0007669"/>
    <property type="project" value="UniProtKB-KW"/>
</dbReference>
<dbReference type="Gene3D" id="3.30.360.10">
    <property type="entry name" value="Dihydrodipicolinate Reductase, domain 2"/>
    <property type="match status" value="1"/>
</dbReference>
<organism evidence="5 6">
    <name type="scientific">Salinibacterium xinjiangense</name>
    <dbReference type="NCBI Taxonomy" id="386302"/>
    <lineage>
        <taxon>Bacteria</taxon>
        <taxon>Bacillati</taxon>
        <taxon>Actinomycetota</taxon>
        <taxon>Actinomycetes</taxon>
        <taxon>Micrococcales</taxon>
        <taxon>Microbacteriaceae</taxon>
        <taxon>Salinibacterium</taxon>
    </lineage>
</organism>
<dbReference type="AlphaFoldDB" id="A0A2C8Z9Z7"/>
<name>A0A2C8Z9Z7_9MICO</name>
<dbReference type="Proteomes" id="UP000219440">
    <property type="component" value="Unassembled WGS sequence"/>
</dbReference>
<dbReference type="PANTHER" id="PTHR43818">
    <property type="entry name" value="BCDNA.GH03377"/>
    <property type="match status" value="1"/>
</dbReference>
<dbReference type="Pfam" id="PF01408">
    <property type="entry name" value="GFO_IDH_MocA"/>
    <property type="match status" value="1"/>
</dbReference>
<evidence type="ECO:0000313" key="5">
    <source>
        <dbReference type="EMBL" id="SOE60879.1"/>
    </source>
</evidence>
<accession>A0A2C8Z9Z7</accession>
<evidence type="ECO:0000313" key="6">
    <source>
        <dbReference type="Proteomes" id="UP000219440"/>
    </source>
</evidence>
<keyword evidence="6" id="KW-1185">Reference proteome</keyword>
<dbReference type="InterPro" id="IPR000683">
    <property type="entry name" value="Gfo/Idh/MocA-like_OxRdtase_N"/>
</dbReference>
<dbReference type="EMBL" id="OCST01000002">
    <property type="protein sequence ID" value="SOE60879.1"/>
    <property type="molecule type" value="Genomic_DNA"/>
</dbReference>
<feature type="domain" description="Gfo/Idh/MocA-like oxidoreductase N-terminal" evidence="3">
    <location>
        <begin position="13"/>
        <end position="127"/>
    </location>
</feature>